<gene>
    <name evidence="1" type="ORF">M9H77_04507</name>
</gene>
<dbReference type="Proteomes" id="UP001060085">
    <property type="component" value="Linkage Group LG01"/>
</dbReference>
<comment type="caution">
    <text evidence="1">The sequence shown here is derived from an EMBL/GenBank/DDBJ whole genome shotgun (WGS) entry which is preliminary data.</text>
</comment>
<organism evidence="1 2">
    <name type="scientific">Catharanthus roseus</name>
    <name type="common">Madagascar periwinkle</name>
    <name type="synonym">Vinca rosea</name>
    <dbReference type="NCBI Taxonomy" id="4058"/>
    <lineage>
        <taxon>Eukaryota</taxon>
        <taxon>Viridiplantae</taxon>
        <taxon>Streptophyta</taxon>
        <taxon>Embryophyta</taxon>
        <taxon>Tracheophyta</taxon>
        <taxon>Spermatophyta</taxon>
        <taxon>Magnoliopsida</taxon>
        <taxon>eudicotyledons</taxon>
        <taxon>Gunneridae</taxon>
        <taxon>Pentapetalae</taxon>
        <taxon>asterids</taxon>
        <taxon>lamiids</taxon>
        <taxon>Gentianales</taxon>
        <taxon>Apocynaceae</taxon>
        <taxon>Rauvolfioideae</taxon>
        <taxon>Vinceae</taxon>
        <taxon>Catharanthinae</taxon>
        <taxon>Catharanthus</taxon>
    </lineage>
</organism>
<proteinExistence type="predicted"/>
<name>A0ACC0CER1_CATRO</name>
<evidence type="ECO:0000313" key="1">
    <source>
        <dbReference type="EMBL" id="KAI5683279.1"/>
    </source>
</evidence>
<evidence type="ECO:0000313" key="2">
    <source>
        <dbReference type="Proteomes" id="UP001060085"/>
    </source>
</evidence>
<protein>
    <submittedName>
        <fullName evidence="1">Uncharacterized protein</fullName>
    </submittedName>
</protein>
<sequence length="521" mass="57895">MAKILDQAVRKICKGVGNLDTFKGIMEDVDDGGDFSEYFKAVWFPRLGLWFKTLKSLPLASQETSAAMEFYHNQLRLRLINEKDPNVYQRADWLVDKLGTKVHSYFWLDEYSGKDDFARYRRDEWLSGLTAWRKSLKIPDADVSMEGECVKVIDQEDRDMEHVIWNPGSEYAICDCNWANKGNLCEHVIKTIKLCRDKGCSTPSVSMFQYNQVLADMLHCPPYDSLIRDHAVSLAVWVDMLINSQIGQENSGFTNPQKEQSIRNQDIAVANEFRYRNGNISSHLATGFNNQFLCCSPNDAQGAFSDQRASESSSSDENRIEGKCIQMQTDLSSISNYITQPSAVNGNTITDTVAENRDIVLPDVDQDLTMNLYSTNAGSPKRNGAEDIFGKNGWEALMDTEMESIDIPPPLAMAPSDLCIKTHQNGVSSNNDGFFASSTKPVEAQSVHMVSSDVVGESKEIGQEVTSTKSNDPSSKDYILKVNTVVDNTHPAAPGIVDFKGEGEGDTSLTSGMDSPVDIVN</sequence>
<reference evidence="2" key="1">
    <citation type="journal article" date="2023" name="Nat. Plants">
        <title>Single-cell RNA sequencing provides a high-resolution roadmap for understanding the multicellular compartmentation of specialized metabolism.</title>
        <authorList>
            <person name="Sun S."/>
            <person name="Shen X."/>
            <person name="Li Y."/>
            <person name="Li Y."/>
            <person name="Wang S."/>
            <person name="Li R."/>
            <person name="Zhang H."/>
            <person name="Shen G."/>
            <person name="Guo B."/>
            <person name="Wei J."/>
            <person name="Xu J."/>
            <person name="St-Pierre B."/>
            <person name="Chen S."/>
            <person name="Sun C."/>
        </authorList>
    </citation>
    <scope>NUCLEOTIDE SEQUENCE [LARGE SCALE GENOMIC DNA]</scope>
</reference>
<accession>A0ACC0CER1</accession>
<dbReference type="EMBL" id="CM044701">
    <property type="protein sequence ID" value="KAI5683279.1"/>
    <property type="molecule type" value="Genomic_DNA"/>
</dbReference>
<keyword evidence="2" id="KW-1185">Reference proteome</keyword>